<evidence type="ECO:0000313" key="6">
    <source>
        <dbReference type="EMBL" id="SCW73589.1"/>
    </source>
</evidence>
<accession>A0A1G4SZ75</accession>
<dbReference type="Proteomes" id="UP000199542">
    <property type="component" value="Unassembled WGS sequence"/>
</dbReference>
<gene>
    <name evidence="6" type="ORF">SAMN02927900_04327</name>
</gene>
<dbReference type="PANTHER" id="PTHR30579">
    <property type="entry name" value="TRANSCRIPTIONAL REGULATOR"/>
    <property type="match status" value="1"/>
</dbReference>
<keyword evidence="4" id="KW-0804">Transcription</keyword>
<dbReference type="Pfam" id="PF00126">
    <property type="entry name" value="HTH_1"/>
    <property type="match status" value="1"/>
</dbReference>
<dbReference type="SUPFAM" id="SSF53850">
    <property type="entry name" value="Periplasmic binding protein-like II"/>
    <property type="match status" value="1"/>
</dbReference>
<dbReference type="Pfam" id="PF03466">
    <property type="entry name" value="LysR_substrate"/>
    <property type="match status" value="1"/>
</dbReference>
<dbReference type="InterPro" id="IPR005119">
    <property type="entry name" value="LysR_subst-bd"/>
</dbReference>
<proteinExistence type="inferred from homology"/>
<dbReference type="PANTHER" id="PTHR30579:SF7">
    <property type="entry name" value="HTH-TYPE TRANSCRIPTIONAL REGULATOR LRHA-RELATED"/>
    <property type="match status" value="1"/>
</dbReference>
<reference evidence="6 7" key="1">
    <citation type="submission" date="2016-10" db="EMBL/GenBank/DDBJ databases">
        <authorList>
            <person name="de Groot N.N."/>
        </authorList>
    </citation>
    <scope>NUCLEOTIDE SEQUENCE [LARGE SCALE GENOMIC DNA]</scope>
    <source>
        <strain evidence="6 7">CGMCC 1.3401</strain>
    </source>
</reference>
<evidence type="ECO:0000259" key="5">
    <source>
        <dbReference type="PROSITE" id="PS50931"/>
    </source>
</evidence>
<dbReference type="EMBL" id="FMTM01000007">
    <property type="protein sequence ID" value="SCW73589.1"/>
    <property type="molecule type" value="Genomic_DNA"/>
</dbReference>
<dbReference type="PROSITE" id="PS50931">
    <property type="entry name" value="HTH_LYSR"/>
    <property type="match status" value="1"/>
</dbReference>
<name>A0A1G4SZ75_9HYPH</name>
<evidence type="ECO:0000256" key="4">
    <source>
        <dbReference type="ARBA" id="ARBA00023163"/>
    </source>
</evidence>
<keyword evidence="2" id="KW-0805">Transcription regulation</keyword>
<evidence type="ECO:0000256" key="3">
    <source>
        <dbReference type="ARBA" id="ARBA00023125"/>
    </source>
</evidence>
<dbReference type="AlphaFoldDB" id="A0A1G4SZ75"/>
<organism evidence="6 7">
    <name type="scientific">Rhizobium mongolense subsp. loessense</name>
    <dbReference type="NCBI Taxonomy" id="158890"/>
    <lineage>
        <taxon>Bacteria</taxon>
        <taxon>Pseudomonadati</taxon>
        <taxon>Pseudomonadota</taxon>
        <taxon>Alphaproteobacteria</taxon>
        <taxon>Hyphomicrobiales</taxon>
        <taxon>Rhizobiaceae</taxon>
        <taxon>Rhizobium/Agrobacterium group</taxon>
        <taxon>Rhizobium</taxon>
    </lineage>
</organism>
<dbReference type="InterPro" id="IPR050176">
    <property type="entry name" value="LTTR"/>
</dbReference>
<keyword evidence="3 6" id="KW-0238">DNA-binding</keyword>
<dbReference type="SUPFAM" id="SSF46785">
    <property type="entry name" value="Winged helix' DNA-binding domain"/>
    <property type="match status" value="1"/>
</dbReference>
<dbReference type="RefSeq" id="WP_092586878.1">
    <property type="nucleotide sequence ID" value="NZ_FMTM01000007.1"/>
</dbReference>
<dbReference type="Gene3D" id="3.40.190.10">
    <property type="entry name" value="Periplasmic binding protein-like II"/>
    <property type="match status" value="2"/>
</dbReference>
<dbReference type="GO" id="GO:0003677">
    <property type="term" value="F:DNA binding"/>
    <property type="evidence" value="ECO:0007669"/>
    <property type="project" value="UniProtKB-KW"/>
</dbReference>
<evidence type="ECO:0000313" key="7">
    <source>
        <dbReference type="Proteomes" id="UP000199542"/>
    </source>
</evidence>
<comment type="similarity">
    <text evidence="1">Belongs to the LysR transcriptional regulatory family.</text>
</comment>
<dbReference type="Gene3D" id="1.10.10.10">
    <property type="entry name" value="Winged helix-like DNA-binding domain superfamily/Winged helix DNA-binding domain"/>
    <property type="match status" value="1"/>
</dbReference>
<protein>
    <submittedName>
        <fullName evidence="6">DNA-binding transcriptional regulator, LysR family</fullName>
    </submittedName>
</protein>
<dbReference type="InterPro" id="IPR000847">
    <property type="entry name" value="LysR_HTH_N"/>
</dbReference>
<feature type="domain" description="HTH lysR-type" evidence="5">
    <location>
        <begin position="6"/>
        <end position="63"/>
    </location>
</feature>
<sequence>MRRMVFDLDVLRTFATGMELGNFAKAADRLGRSTSAVSAQLKKLEEQAGTPIFRKAGRGLALTEAGETMLAYARRLLELNDEAAVAVQSVELEGWVRLGLQEDFGENLLPDVLGRFARAHPKVRIEARVVRNAELLERVTTGKLDLALAWSDATLTAHCEKIGEVPMRWIGPAAGEPGWNAASGEPLPLASLEAPCLLRTAATNALDRANIAWRLAFVSPSLGGLWAATAAGLGVTIRTPIGLPAKVRPLKPAELGLPALPSLGLVLHRAEADPDPATARLASILLRAVGEAITDFMPQRVSDNQ</sequence>
<dbReference type="InterPro" id="IPR036388">
    <property type="entry name" value="WH-like_DNA-bd_sf"/>
</dbReference>
<evidence type="ECO:0000256" key="2">
    <source>
        <dbReference type="ARBA" id="ARBA00023015"/>
    </source>
</evidence>
<evidence type="ECO:0000256" key="1">
    <source>
        <dbReference type="ARBA" id="ARBA00009437"/>
    </source>
</evidence>
<dbReference type="GO" id="GO:0003700">
    <property type="term" value="F:DNA-binding transcription factor activity"/>
    <property type="evidence" value="ECO:0007669"/>
    <property type="project" value="InterPro"/>
</dbReference>
<dbReference type="InterPro" id="IPR036390">
    <property type="entry name" value="WH_DNA-bd_sf"/>
</dbReference>